<protein>
    <submittedName>
        <fullName evidence="2">Uncharacterized protein</fullName>
    </submittedName>
</protein>
<evidence type="ECO:0000313" key="2">
    <source>
        <dbReference type="EMBL" id="KAF6818342.1"/>
    </source>
</evidence>
<evidence type="ECO:0000256" key="1">
    <source>
        <dbReference type="SAM" id="MobiDB-lite"/>
    </source>
</evidence>
<proteinExistence type="predicted"/>
<comment type="caution">
    <text evidence="2">The sequence shown here is derived from an EMBL/GenBank/DDBJ whole genome shotgun (WGS) entry which is preliminary data.</text>
</comment>
<name>A0A8H6N2V8_9PEZI</name>
<sequence>MHLAIPSALALAANTPTDNGYNTRRVDATYQPFRSSPCLRPQGPGRDGTRPARIRAFRTTLAGGRALA</sequence>
<reference evidence="2" key="1">
    <citation type="journal article" date="2020" name="Phytopathology">
        <title>Genome Sequence Resources of Colletotrichum truncatum, C. plurivorum, C. musicola, and C. sojae: Four Species Pathogenic to Soybean (Glycine max).</title>
        <authorList>
            <person name="Rogerio F."/>
            <person name="Boufleur T.R."/>
            <person name="Ciampi-Guillardi M."/>
            <person name="Sukno S.A."/>
            <person name="Thon M.R."/>
            <person name="Massola Junior N.S."/>
            <person name="Baroncelli R."/>
        </authorList>
    </citation>
    <scope>NUCLEOTIDE SEQUENCE</scope>
    <source>
        <strain evidence="2">LFN00145</strain>
    </source>
</reference>
<dbReference type="AlphaFoldDB" id="A0A8H6N2V8"/>
<accession>A0A8H6N2V8</accession>
<dbReference type="Proteomes" id="UP000654918">
    <property type="component" value="Unassembled WGS sequence"/>
</dbReference>
<evidence type="ECO:0000313" key="3">
    <source>
        <dbReference type="Proteomes" id="UP000654918"/>
    </source>
</evidence>
<dbReference type="EMBL" id="WIGO01000304">
    <property type="protein sequence ID" value="KAF6818342.1"/>
    <property type="molecule type" value="Genomic_DNA"/>
</dbReference>
<feature type="region of interest" description="Disordered" evidence="1">
    <location>
        <begin position="14"/>
        <end position="53"/>
    </location>
</feature>
<organism evidence="2 3">
    <name type="scientific">Colletotrichum plurivorum</name>
    <dbReference type="NCBI Taxonomy" id="2175906"/>
    <lineage>
        <taxon>Eukaryota</taxon>
        <taxon>Fungi</taxon>
        <taxon>Dikarya</taxon>
        <taxon>Ascomycota</taxon>
        <taxon>Pezizomycotina</taxon>
        <taxon>Sordariomycetes</taxon>
        <taxon>Hypocreomycetidae</taxon>
        <taxon>Glomerellales</taxon>
        <taxon>Glomerellaceae</taxon>
        <taxon>Colletotrichum</taxon>
        <taxon>Colletotrichum orchidearum species complex</taxon>
    </lineage>
</organism>
<keyword evidence="3" id="KW-1185">Reference proteome</keyword>
<gene>
    <name evidence="2" type="ORF">CPLU01_13345</name>
</gene>